<dbReference type="FunFam" id="3.40.50.1390:FF:000001">
    <property type="entry name" value="DNA recombinase"/>
    <property type="match status" value="1"/>
</dbReference>
<dbReference type="PROSITE" id="PS00398">
    <property type="entry name" value="RECOMBINASES_2"/>
    <property type="match status" value="1"/>
</dbReference>
<accession>A0AAN3V1P3</accession>
<dbReference type="Gene3D" id="1.10.10.60">
    <property type="entry name" value="Homeodomain-like"/>
    <property type="match status" value="1"/>
</dbReference>
<dbReference type="GO" id="GO:0003677">
    <property type="term" value="F:DNA binding"/>
    <property type="evidence" value="ECO:0007669"/>
    <property type="project" value="UniProtKB-KW"/>
</dbReference>
<dbReference type="InterPro" id="IPR006120">
    <property type="entry name" value="Resolvase_HTH_dom"/>
</dbReference>
<keyword evidence="5" id="KW-0233">DNA recombination</keyword>
<dbReference type="PANTHER" id="PTHR30461:SF2">
    <property type="entry name" value="SERINE RECOMBINASE PINE-RELATED"/>
    <property type="match status" value="1"/>
</dbReference>
<dbReference type="AlphaFoldDB" id="A0AAN3V1P3"/>
<dbReference type="Gene3D" id="3.40.50.1390">
    <property type="entry name" value="Resolvase, N-terminal catalytic domain"/>
    <property type="match status" value="1"/>
</dbReference>
<sequence>MLRRYISATLLAVWLRATERAHQRAALSLPPNQRFRLNSHLYQLCIFNKTKRIFFMQIGYIRVSTNDQNTDLQRNALNCAGCELIFEDKISGTKSARPGLKKLLRTLSEGDTLVVWKLDRLGRSMKHLITLIEELREKGVNFRSLTDSIDTSTPMGRFFFHVMGALAEMERELIVERTLAGLEAARAQGRIGGRRPKLTKEQHEQIARLIKNGYSRKQLAIIYDIGISTIYRYHPVEELQTQAEL</sequence>
<evidence type="ECO:0000256" key="2">
    <source>
        <dbReference type="ARBA" id="ARBA00022908"/>
    </source>
</evidence>
<keyword evidence="4" id="KW-0238">DNA-binding</keyword>
<reference evidence="9 10" key="1">
    <citation type="submission" date="2011-12" db="EMBL/GenBank/DDBJ databases">
        <authorList>
            <person name="Brinkac L."/>
            <person name="Radune D."/>
            <person name="Sanka R."/>
            <person name="Selengut J."/>
            <person name="DebRoy C."/>
            <person name="Feng P."/>
            <person name="Fratamico P.M."/>
            <person name="Kapur V."/>
            <person name="Kariyawasam S."/>
            <person name="Losada L."/>
            <person name="Nierman W.C."/>
            <person name="Nelson K."/>
        </authorList>
    </citation>
    <scope>NUCLEOTIDE SEQUENCE [LARGE SCALE GENOMIC DNA]</scope>
    <source>
        <strain evidence="9 10">4.0967</strain>
    </source>
</reference>
<dbReference type="PROSITE" id="PS51736">
    <property type="entry name" value="RECOMBINASES_3"/>
    <property type="match status" value="1"/>
</dbReference>
<dbReference type="Pfam" id="PF00239">
    <property type="entry name" value="Resolvase"/>
    <property type="match status" value="1"/>
</dbReference>
<protein>
    <submittedName>
        <fullName evidence="9">DNA-invertase</fullName>
    </submittedName>
</protein>
<keyword evidence="3" id="KW-0230">DNA invertase</keyword>
<dbReference type="InterPro" id="IPR009057">
    <property type="entry name" value="Homeodomain-like_sf"/>
</dbReference>
<dbReference type="SMART" id="SM00857">
    <property type="entry name" value="Resolvase"/>
    <property type="match status" value="1"/>
</dbReference>
<evidence type="ECO:0000256" key="3">
    <source>
        <dbReference type="ARBA" id="ARBA00023100"/>
    </source>
</evidence>
<dbReference type="GO" id="GO:0000150">
    <property type="term" value="F:DNA strand exchange activity"/>
    <property type="evidence" value="ECO:0007669"/>
    <property type="project" value="UniProtKB-KW"/>
</dbReference>
<evidence type="ECO:0000256" key="1">
    <source>
        <dbReference type="ARBA" id="ARBA00009913"/>
    </source>
</evidence>
<feature type="domain" description="Resolvase/invertase-type recombinase catalytic" evidence="8">
    <location>
        <begin position="56"/>
        <end position="189"/>
    </location>
</feature>
<dbReference type="InterPro" id="IPR006119">
    <property type="entry name" value="Resolv_N"/>
</dbReference>
<dbReference type="InterPro" id="IPR050639">
    <property type="entry name" value="SSR_resolvase"/>
</dbReference>
<proteinExistence type="inferred from homology"/>
<name>A0AAN3V1P3_ECOLX</name>
<feature type="active site" description="O-(5'-phospho-DNA)-serine intermediate" evidence="6 7">
    <location>
        <position position="64"/>
    </location>
</feature>
<dbReference type="CDD" id="cd00569">
    <property type="entry name" value="HTH_Hin_like"/>
    <property type="match status" value="1"/>
</dbReference>
<dbReference type="PROSITE" id="PS00397">
    <property type="entry name" value="RECOMBINASES_1"/>
    <property type="match status" value="1"/>
</dbReference>
<dbReference type="Pfam" id="PF02796">
    <property type="entry name" value="HTH_7"/>
    <property type="match status" value="1"/>
</dbReference>
<evidence type="ECO:0000313" key="9">
    <source>
        <dbReference type="EMBL" id="EII33093.1"/>
    </source>
</evidence>
<dbReference type="PANTHER" id="PTHR30461">
    <property type="entry name" value="DNA-INVERTASE FROM LAMBDOID PROPHAGE"/>
    <property type="match status" value="1"/>
</dbReference>
<dbReference type="CDD" id="cd03768">
    <property type="entry name" value="SR_ResInv"/>
    <property type="match status" value="1"/>
</dbReference>
<dbReference type="EMBL" id="AFAA02000033">
    <property type="protein sequence ID" value="EII33093.1"/>
    <property type="molecule type" value="Genomic_DNA"/>
</dbReference>
<organism evidence="9 10">
    <name type="scientific">Escherichia coli 4.0967</name>
    <dbReference type="NCBI Taxonomy" id="869687"/>
    <lineage>
        <taxon>Bacteria</taxon>
        <taxon>Pseudomonadati</taxon>
        <taxon>Pseudomonadota</taxon>
        <taxon>Gammaproteobacteria</taxon>
        <taxon>Enterobacterales</taxon>
        <taxon>Enterobacteriaceae</taxon>
        <taxon>Escherichia</taxon>
    </lineage>
</organism>
<evidence type="ECO:0000256" key="7">
    <source>
        <dbReference type="PROSITE-ProRule" id="PRU10137"/>
    </source>
</evidence>
<comment type="caution">
    <text evidence="9">The sequence shown here is derived from an EMBL/GenBank/DDBJ whole genome shotgun (WGS) entry which is preliminary data.</text>
</comment>
<evidence type="ECO:0000256" key="4">
    <source>
        <dbReference type="ARBA" id="ARBA00023125"/>
    </source>
</evidence>
<dbReference type="GO" id="GO:0015074">
    <property type="term" value="P:DNA integration"/>
    <property type="evidence" value="ECO:0007669"/>
    <property type="project" value="UniProtKB-KW"/>
</dbReference>
<comment type="similarity">
    <text evidence="1">Belongs to the site-specific recombinase resolvase family.</text>
</comment>
<keyword evidence="2" id="KW-0229">DNA integration</keyword>
<evidence type="ECO:0000256" key="5">
    <source>
        <dbReference type="ARBA" id="ARBA00023172"/>
    </source>
</evidence>
<dbReference type="SUPFAM" id="SSF46689">
    <property type="entry name" value="Homeodomain-like"/>
    <property type="match status" value="1"/>
</dbReference>
<dbReference type="InterPro" id="IPR006118">
    <property type="entry name" value="Recombinase_CS"/>
</dbReference>
<evidence type="ECO:0000313" key="10">
    <source>
        <dbReference type="Proteomes" id="UP000003866"/>
    </source>
</evidence>
<evidence type="ECO:0000256" key="6">
    <source>
        <dbReference type="PIRSR" id="PIRSR606118-50"/>
    </source>
</evidence>
<gene>
    <name evidence="9" type="primary">gin</name>
    <name evidence="9" type="ORF">EC40967_5510</name>
</gene>
<dbReference type="SUPFAM" id="SSF53041">
    <property type="entry name" value="Resolvase-like"/>
    <property type="match status" value="1"/>
</dbReference>
<dbReference type="InterPro" id="IPR036162">
    <property type="entry name" value="Resolvase-like_N_sf"/>
</dbReference>
<evidence type="ECO:0000259" key="8">
    <source>
        <dbReference type="PROSITE" id="PS51736"/>
    </source>
</evidence>
<dbReference type="Proteomes" id="UP000003866">
    <property type="component" value="Unassembled WGS sequence"/>
</dbReference>